<dbReference type="GO" id="GO:0005524">
    <property type="term" value="F:ATP binding"/>
    <property type="evidence" value="ECO:0007669"/>
    <property type="project" value="UniProtKB-KW"/>
</dbReference>
<keyword evidence="3" id="KW-0547">Nucleotide-binding</keyword>
<feature type="domain" description="Carbohydrate kinase FGGY N-terminal" evidence="7">
    <location>
        <begin position="1"/>
        <end position="241"/>
    </location>
</feature>
<dbReference type="InterPro" id="IPR018484">
    <property type="entry name" value="FGGY_N"/>
</dbReference>
<dbReference type="Pfam" id="PF00370">
    <property type="entry name" value="FGGY_N"/>
    <property type="match status" value="1"/>
</dbReference>
<keyword evidence="4" id="KW-0418">Kinase</keyword>
<evidence type="ECO:0008006" key="10">
    <source>
        <dbReference type="Google" id="ProtNLM"/>
    </source>
</evidence>
<dbReference type="PROSITE" id="PS00445">
    <property type="entry name" value="FGGY_KINASES_2"/>
    <property type="match status" value="1"/>
</dbReference>
<dbReference type="CDD" id="cd07808">
    <property type="entry name" value="ASKHA_NBD_FGGY_EcXK-like"/>
    <property type="match status" value="1"/>
</dbReference>
<keyword evidence="1" id="KW-0859">Xylose metabolism</keyword>
<sequence length="484" mass="53093">MFLGIDLGTSAIKLLVIDESNSVLAESNISLDVSRPQPLWSEQEPDEWWRALLKGIEDLKSQTSLSDLKGIGLSGQMHGAVLLDKKGEVLRPAILWNDGRSGKECFELEDAVPDLHRITGNLAMPGFTAPKLLWIRKNEPEIFSRIRTVLLPKDFLRFRLCGEAISDMSDSSGTLWMDTAARDWSEIMLAATSLSRDQMPRLVEGTSPGGVLRSELCREWGLATNPIIAGSAGDNAAGAVGIGVIKSGSAFVSLGTSGVYFVVNPRFIHNPKQGSHAFCHCIPDTWHQMGVILSASSCLSWLSSILKQNEGELISSLESSPLKPGEVMFLPYLSGERTPHNNPNAQGVFFGLRHEHGTKELTQAVLEGVAFAFGDCQQVLLDAGAEIDEVSLIGGGSKSHLWAQILASVLERPMIRHDSPEMGPAVGAARLAMLAINNGSLEEICQRPGIKEIVEPNLKYVPQYRQNQERYRRLYRHLEEDFSE</sequence>
<feature type="domain" description="Carbohydrate kinase FGGY C-terminal" evidence="8">
    <location>
        <begin position="251"/>
        <end position="435"/>
    </location>
</feature>
<organism evidence="9">
    <name type="scientific">marine metagenome</name>
    <dbReference type="NCBI Taxonomy" id="408172"/>
    <lineage>
        <taxon>unclassified sequences</taxon>
        <taxon>metagenomes</taxon>
        <taxon>ecological metagenomes</taxon>
    </lineage>
</organism>
<keyword evidence="6" id="KW-0119">Carbohydrate metabolism</keyword>
<dbReference type="AlphaFoldDB" id="A0A381ZFW6"/>
<dbReference type="GO" id="GO:0005997">
    <property type="term" value="P:xylulose metabolic process"/>
    <property type="evidence" value="ECO:0007669"/>
    <property type="project" value="InterPro"/>
</dbReference>
<dbReference type="GO" id="GO:0004856">
    <property type="term" value="F:D-xylulokinase activity"/>
    <property type="evidence" value="ECO:0007669"/>
    <property type="project" value="InterPro"/>
</dbReference>
<dbReference type="Pfam" id="PF02782">
    <property type="entry name" value="FGGY_C"/>
    <property type="match status" value="1"/>
</dbReference>
<evidence type="ECO:0000259" key="7">
    <source>
        <dbReference type="Pfam" id="PF00370"/>
    </source>
</evidence>
<dbReference type="Gene3D" id="3.30.420.40">
    <property type="match status" value="2"/>
</dbReference>
<evidence type="ECO:0000256" key="5">
    <source>
        <dbReference type="ARBA" id="ARBA00022840"/>
    </source>
</evidence>
<dbReference type="NCBIfam" id="TIGR01312">
    <property type="entry name" value="XylB"/>
    <property type="match status" value="1"/>
</dbReference>
<dbReference type="PANTHER" id="PTHR43095:SF6">
    <property type="entry name" value="XYLULOSE KINASE"/>
    <property type="match status" value="1"/>
</dbReference>
<dbReference type="SUPFAM" id="SSF53067">
    <property type="entry name" value="Actin-like ATPase domain"/>
    <property type="match status" value="2"/>
</dbReference>
<evidence type="ECO:0000256" key="2">
    <source>
        <dbReference type="ARBA" id="ARBA00022679"/>
    </source>
</evidence>
<dbReference type="InterPro" id="IPR043129">
    <property type="entry name" value="ATPase_NBD"/>
</dbReference>
<dbReference type="InterPro" id="IPR050406">
    <property type="entry name" value="FGGY_Carb_Kinase"/>
</dbReference>
<dbReference type="PANTHER" id="PTHR43095">
    <property type="entry name" value="SUGAR KINASE"/>
    <property type="match status" value="1"/>
</dbReference>
<dbReference type="InterPro" id="IPR018483">
    <property type="entry name" value="Carb_kinase_FGGY_CS"/>
</dbReference>
<dbReference type="PROSITE" id="PS00933">
    <property type="entry name" value="FGGY_KINASES_1"/>
    <property type="match status" value="1"/>
</dbReference>
<evidence type="ECO:0000256" key="6">
    <source>
        <dbReference type="ARBA" id="ARBA00023277"/>
    </source>
</evidence>
<dbReference type="InterPro" id="IPR000577">
    <property type="entry name" value="Carb_kinase_FGGY"/>
</dbReference>
<dbReference type="InterPro" id="IPR018485">
    <property type="entry name" value="FGGY_C"/>
</dbReference>
<evidence type="ECO:0000256" key="1">
    <source>
        <dbReference type="ARBA" id="ARBA00022629"/>
    </source>
</evidence>
<evidence type="ECO:0000256" key="3">
    <source>
        <dbReference type="ARBA" id="ARBA00022741"/>
    </source>
</evidence>
<dbReference type="GO" id="GO:0042732">
    <property type="term" value="P:D-xylose metabolic process"/>
    <property type="evidence" value="ECO:0007669"/>
    <property type="project" value="UniProtKB-KW"/>
</dbReference>
<proteinExistence type="inferred from homology"/>
<keyword evidence="5" id="KW-0067">ATP-binding</keyword>
<dbReference type="InterPro" id="IPR006000">
    <property type="entry name" value="Xylulokinase"/>
</dbReference>
<keyword evidence="2" id="KW-0808">Transferase</keyword>
<evidence type="ECO:0000313" key="9">
    <source>
        <dbReference type="EMBL" id="SVA87637.1"/>
    </source>
</evidence>
<reference evidence="9" key="1">
    <citation type="submission" date="2018-05" db="EMBL/GenBank/DDBJ databases">
        <authorList>
            <person name="Lanie J.A."/>
            <person name="Ng W.-L."/>
            <person name="Kazmierczak K.M."/>
            <person name="Andrzejewski T.M."/>
            <person name="Davidsen T.M."/>
            <person name="Wayne K.J."/>
            <person name="Tettelin H."/>
            <person name="Glass J.I."/>
            <person name="Rusch D."/>
            <person name="Podicherti R."/>
            <person name="Tsui H.-C.T."/>
            <person name="Winkler M.E."/>
        </authorList>
    </citation>
    <scope>NUCLEOTIDE SEQUENCE</scope>
</reference>
<gene>
    <name evidence="9" type="ORF">METZ01_LOCUS140491</name>
</gene>
<name>A0A381ZFW6_9ZZZZ</name>
<evidence type="ECO:0000256" key="4">
    <source>
        <dbReference type="ARBA" id="ARBA00022777"/>
    </source>
</evidence>
<protein>
    <recommendedName>
        <fullName evidence="10">Xylulokinase</fullName>
    </recommendedName>
</protein>
<accession>A0A381ZFW6</accession>
<dbReference type="PIRSF" id="PIRSF000538">
    <property type="entry name" value="GlpK"/>
    <property type="match status" value="1"/>
</dbReference>
<dbReference type="EMBL" id="UINC01021002">
    <property type="protein sequence ID" value="SVA87637.1"/>
    <property type="molecule type" value="Genomic_DNA"/>
</dbReference>
<dbReference type="HAMAP" id="MF_02220">
    <property type="entry name" value="XylB"/>
    <property type="match status" value="1"/>
</dbReference>
<evidence type="ECO:0000259" key="8">
    <source>
        <dbReference type="Pfam" id="PF02782"/>
    </source>
</evidence>